<reference evidence="1 2" key="1">
    <citation type="submission" date="2024-04" db="EMBL/GenBank/DDBJ databases">
        <authorList>
            <consortium name="Genoscope - CEA"/>
            <person name="William W."/>
        </authorList>
    </citation>
    <scope>NUCLEOTIDE SEQUENCE [LARGE SCALE GENOMIC DNA]</scope>
</reference>
<evidence type="ECO:0000313" key="2">
    <source>
        <dbReference type="Proteomes" id="UP001497497"/>
    </source>
</evidence>
<proteinExistence type="predicted"/>
<accession>A0AAV2HFM6</accession>
<name>A0AAV2HFM6_LYMST</name>
<organism evidence="1 2">
    <name type="scientific">Lymnaea stagnalis</name>
    <name type="common">Great pond snail</name>
    <name type="synonym">Helix stagnalis</name>
    <dbReference type="NCBI Taxonomy" id="6523"/>
    <lineage>
        <taxon>Eukaryota</taxon>
        <taxon>Metazoa</taxon>
        <taxon>Spiralia</taxon>
        <taxon>Lophotrochozoa</taxon>
        <taxon>Mollusca</taxon>
        <taxon>Gastropoda</taxon>
        <taxon>Heterobranchia</taxon>
        <taxon>Euthyneura</taxon>
        <taxon>Panpulmonata</taxon>
        <taxon>Hygrophila</taxon>
        <taxon>Lymnaeoidea</taxon>
        <taxon>Lymnaeidae</taxon>
        <taxon>Lymnaea</taxon>
    </lineage>
</organism>
<dbReference type="AlphaFoldDB" id="A0AAV2HFM6"/>
<comment type="caution">
    <text evidence="1">The sequence shown here is derived from an EMBL/GenBank/DDBJ whole genome shotgun (WGS) entry which is preliminary data.</text>
</comment>
<feature type="non-terminal residue" evidence="1">
    <location>
        <position position="1"/>
    </location>
</feature>
<evidence type="ECO:0000313" key="1">
    <source>
        <dbReference type="EMBL" id="CAL1531554.1"/>
    </source>
</evidence>
<sequence>PCYQYEERRDTIDIYLRRFEHCAPLYWIPEDKWNIRLALTLVGDDYGAYSNRCADDIISFRVLKSALLKRYKPTTSRYKRRLRSSQLEKKEIVKLCCKRI</sequence>
<dbReference type="EMBL" id="CAXITT010000093">
    <property type="protein sequence ID" value="CAL1531554.1"/>
    <property type="molecule type" value="Genomic_DNA"/>
</dbReference>
<feature type="non-terminal residue" evidence="1">
    <location>
        <position position="100"/>
    </location>
</feature>
<dbReference type="Proteomes" id="UP001497497">
    <property type="component" value="Unassembled WGS sequence"/>
</dbReference>
<gene>
    <name evidence="1" type="ORF">GSLYS_00005649001</name>
</gene>
<keyword evidence="2" id="KW-1185">Reference proteome</keyword>
<protein>
    <submittedName>
        <fullName evidence="1">Uncharacterized protein</fullName>
    </submittedName>
</protein>